<keyword evidence="3" id="KW-1185">Reference proteome</keyword>
<evidence type="ECO:0000313" key="2">
    <source>
        <dbReference type="EMBL" id="KAH9319850.1"/>
    </source>
</evidence>
<feature type="transmembrane region" description="Helical" evidence="1">
    <location>
        <begin position="44"/>
        <end position="65"/>
    </location>
</feature>
<proteinExistence type="predicted"/>
<gene>
    <name evidence="2" type="ORF">KI387_021619</name>
</gene>
<keyword evidence="1" id="KW-0812">Transmembrane</keyword>
<evidence type="ECO:0000256" key="1">
    <source>
        <dbReference type="SAM" id="Phobius"/>
    </source>
</evidence>
<dbReference type="EMBL" id="JAHRHJ020000004">
    <property type="protein sequence ID" value="KAH9319850.1"/>
    <property type="molecule type" value="Genomic_DNA"/>
</dbReference>
<dbReference type="Proteomes" id="UP000824469">
    <property type="component" value="Unassembled WGS sequence"/>
</dbReference>
<feature type="non-terminal residue" evidence="2">
    <location>
        <position position="1"/>
    </location>
</feature>
<dbReference type="AlphaFoldDB" id="A0AA38LFA5"/>
<keyword evidence="1" id="KW-1133">Transmembrane helix</keyword>
<name>A0AA38LFA5_TAXCH</name>
<organism evidence="2 3">
    <name type="scientific">Taxus chinensis</name>
    <name type="common">Chinese yew</name>
    <name type="synonym">Taxus wallichiana var. chinensis</name>
    <dbReference type="NCBI Taxonomy" id="29808"/>
    <lineage>
        <taxon>Eukaryota</taxon>
        <taxon>Viridiplantae</taxon>
        <taxon>Streptophyta</taxon>
        <taxon>Embryophyta</taxon>
        <taxon>Tracheophyta</taxon>
        <taxon>Spermatophyta</taxon>
        <taxon>Pinopsida</taxon>
        <taxon>Pinidae</taxon>
        <taxon>Conifers II</taxon>
        <taxon>Cupressales</taxon>
        <taxon>Taxaceae</taxon>
        <taxon>Taxus</taxon>
    </lineage>
</organism>
<keyword evidence="1" id="KW-0472">Membrane</keyword>
<reference evidence="2 3" key="1">
    <citation type="journal article" date="2021" name="Nat. Plants">
        <title>The Taxus genome provides insights into paclitaxel biosynthesis.</title>
        <authorList>
            <person name="Xiong X."/>
            <person name="Gou J."/>
            <person name="Liao Q."/>
            <person name="Li Y."/>
            <person name="Zhou Q."/>
            <person name="Bi G."/>
            <person name="Li C."/>
            <person name="Du R."/>
            <person name="Wang X."/>
            <person name="Sun T."/>
            <person name="Guo L."/>
            <person name="Liang H."/>
            <person name="Lu P."/>
            <person name="Wu Y."/>
            <person name="Zhang Z."/>
            <person name="Ro D.K."/>
            <person name="Shang Y."/>
            <person name="Huang S."/>
            <person name="Yan J."/>
        </authorList>
    </citation>
    <scope>NUCLEOTIDE SEQUENCE [LARGE SCALE GENOMIC DNA]</scope>
    <source>
        <strain evidence="2">Ta-2019</strain>
    </source>
</reference>
<accession>A0AA38LFA5</accession>
<comment type="caution">
    <text evidence="2">The sequence shown here is derived from an EMBL/GenBank/DDBJ whole genome shotgun (WGS) entry which is preliminary data.</text>
</comment>
<sequence>DNIAVDHSNDDCFHYAGCSYYFCAAHTQCQTVSDWNFMCDPLHLYVPNGIGFLLGIIQLTVYLIYRNPNPVLPTSIELPETRKIDGRFDMPVQIIVPVEKSKNNKVAAVDTIIAVQV</sequence>
<protein>
    <submittedName>
        <fullName evidence="2">Uncharacterized protein</fullName>
    </submittedName>
</protein>
<evidence type="ECO:0000313" key="3">
    <source>
        <dbReference type="Proteomes" id="UP000824469"/>
    </source>
</evidence>